<keyword evidence="1" id="KW-0472">Membrane</keyword>
<dbReference type="AlphaFoldDB" id="A0A6M6JLP6"/>
<dbReference type="Pfam" id="PF12277">
    <property type="entry name" value="DUF3618"/>
    <property type="match status" value="1"/>
</dbReference>
<keyword evidence="3" id="KW-1185">Reference proteome</keyword>
<keyword evidence="1" id="KW-1133">Transmembrane helix</keyword>
<keyword evidence="1" id="KW-0812">Transmembrane</keyword>
<gene>
    <name evidence="2" type="ORF">HOP40_22560</name>
</gene>
<dbReference type="KEGG" id="pbro:HOP40_22560"/>
<protein>
    <submittedName>
        <fullName evidence="2">DUF3618 domain-containing protein</fullName>
    </submittedName>
</protein>
<evidence type="ECO:0000256" key="1">
    <source>
        <dbReference type="SAM" id="Phobius"/>
    </source>
</evidence>
<feature type="transmembrane region" description="Helical" evidence="1">
    <location>
        <begin position="71"/>
        <end position="88"/>
    </location>
</feature>
<accession>A0A6M6JLP6</accession>
<reference evidence="2 3" key="1">
    <citation type="submission" date="2020-05" db="EMBL/GenBank/DDBJ databases">
        <authorList>
            <person name="Mo P."/>
        </authorList>
    </citation>
    <scope>NUCLEOTIDE SEQUENCE [LARGE SCALE GENOMIC DNA]</scope>
    <source>
        <strain evidence="2 3">Gen01</strain>
    </source>
</reference>
<evidence type="ECO:0000313" key="2">
    <source>
        <dbReference type="EMBL" id="QJY48235.1"/>
    </source>
</evidence>
<proteinExistence type="predicted"/>
<dbReference type="RefSeq" id="WP_172161723.1">
    <property type="nucleotide sequence ID" value="NZ_CP053564.1"/>
</dbReference>
<sequence>MSDDARAELDALRADLGETVEELAGRADVPARVRARRDEATALARTQLARARATLDDRAPAVAATVREQPGIVAAAAVATVTAAVLVARRRSG</sequence>
<name>A0A6M6JLP6_9PSEU</name>
<evidence type="ECO:0000313" key="3">
    <source>
        <dbReference type="Proteomes" id="UP000505377"/>
    </source>
</evidence>
<organism evidence="2 3">
    <name type="scientific">Pseudonocardia broussonetiae</name>
    <dbReference type="NCBI Taxonomy" id="2736640"/>
    <lineage>
        <taxon>Bacteria</taxon>
        <taxon>Bacillati</taxon>
        <taxon>Actinomycetota</taxon>
        <taxon>Actinomycetes</taxon>
        <taxon>Pseudonocardiales</taxon>
        <taxon>Pseudonocardiaceae</taxon>
        <taxon>Pseudonocardia</taxon>
    </lineage>
</organism>
<dbReference type="InterPro" id="IPR022062">
    <property type="entry name" value="DUF3618"/>
</dbReference>
<dbReference type="Proteomes" id="UP000505377">
    <property type="component" value="Chromosome"/>
</dbReference>
<dbReference type="EMBL" id="CP053564">
    <property type="protein sequence ID" value="QJY48235.1"/>
    <property type="molecule type" value="Genomic_DNA"/>
</dbReference>